<feature type="transmembrane region" description="Helical" evidence="7">
    <location>
        <begin position="20"/>
        <end position="40"/>
    </location>
</feature>
<dbReference type="InterPro" id="IPR003838">
    <property type="entry name" value="ABC3_permease_C"/>
</dbReference>
<evidence type="ECO:0000256" key="5">
    <source>
        <dbReference type="ARBA" id="ARBA00022989"/>
    </source>
</evidence>
<keyword evidence="11" id="KW-1185">Reference proteome</keyword>
<comment type="similarity">
    <text evidence="2">Belongs to the ABC-4 integral membrane protein family. LolC/E subfamily.</text>
</comment>
<evidence type="ECO:0000256" key="6">
    <source>
        <dbReference type="ARBA" id="ARBA00023136"/>
    </source>
</evidence>
<dbReference type="InterPro" id="IPR025857">
    <property type="entry name" value="MacB_PCD"/>
</dbReference>
<dbReference type="AlphaFoldDB" id="A0A1T5D0E7"/>
<evidence type="ECO:0000313" key="11">
    <source>
        <dbReference type="Proteomes" id="UP000243406"/>
    </source>
</evidence>
<reference evidence="11" key="1">
    <citation type="submission" date="2017-02" db="EMBL/GenBank/DDBJ databases">
        <authorList>
            <person name="Varghese N."/>
            <person name="Submissions S."/>
        </authorList>
    </citation>
    <scope>NUCLEOTIDE SEQUENCE [LARGE SCALE GENOMIC DNA]</scope>
    <source>
        <strain evidence="11">ATCC 35199</strain>
    </source>
</reference>
<evidence type="ECO:0000259" key="8">
    <source>
        <dbReference type="Pfam" id="PF02687"/>
    </source>
</evidence>
<evidence type="ECO:0000256" key="4">
    <source>
        <dbReference type="ARBA" id="ARBA00022692"/>
    </source>
</evidence>
<comment type="subcellular location">
    <subcellularLocation>
        <location evidence="1">Cell membrane</location>
        <topology evidence="1">Multi-pass membrane protein</topology>
    </subcellularLocation>
</comment>
<keyword evidence="10" id="KW-0449">Lipoprotein</keyword>
<keyword evidence="6 7" id="KW-0472">Membrane</keyword>
<dbReference type="GO" id="GO:0044874">
    <property type="term" value="P:lipoprotein localization to outer membrane"/>
    <property type="evidence" value="ECO:0007669"/>
    <property type="project" value="TreeGrafter"/>
</dbReference>
<keyword evidence="5 7" id="KW-1133">Transmembrane helix</keyword>
<evidence type="ECO:0000313" key="10">
    <source>
        <dbReference type="EMBL" id="SKB65076.1"/>
    </source>
</evidence>
<dbReference type="EMBL" id="FUYN01000006">
    <property type="protein sequence ID" value="SKB65076.1"/>
    <property type="molecule type" value="Genomic_DNA"/>
</dbReference>
<dbReference type="PANTHER" id="PTHR30489">
    <property type="entry name" value="LIPOPROTEIN-RELEASING SYSTEM TRANSMEMBRANE PROTEIN LOLE"/>
    <property type="match status" value="1"/>
</dbReference>
<dbReference type="RefSeq" id="WP_079590286.1">
    <property type="nucleotide sequence ID" value="NZ_FUYN01000006.1"/>
</dbReference>
<protein>
    <submittedName>
        <fullName evidence="10">Lipoprotein-releasing system permease protein</fullName>
    </submittedName>
</protein>
<feature type="transmembrane region" description="Helical" evidence="7">
    <location>
        <begin position="273"/>
        <end position="294"/>
    </location>
</feature>
<evidence type="ECO:0000256" key="2">
    <source>
        <dbReference type="ARBA" id="ARBA00005236"/>
    </source>
</evidence>
<evidence type="ECO:0000256" key="7">
    <source>
        <dbReference type="SAM" id="Phobius"/>
    </source>
</evidence>
<name>A0A1T5D0E7_9FIRM</name>
<evidence type="ECO:0000259" key="9">
    <source>
        <dbReference type="Pfam" id="PF12704"/>
    </source>
</evidence>
<dbReference type="PANTHER" id="PTHR30489:SF0">
    <property type="entry name" value="LIPOPROTEIN-RELEASING SYSTEM TRANSMEMBRANE PROTEIN LOLE"/>
    <property type="match status" value="1"/>
</dbReference>
<dbReference type="OrthoDB" id="9770036at2"/>
<dbReference type="Pfam" id="PF02687">
    <property type="entry name" value="FtsX"/>
    <property type="match status" value="1"/>
</dbReference>
<evidence type="ECO:0000256" key="3">
    <source>
        <dbReference type="ARBA" id="ARBA00022475"/>
    </source>
</evidence>
<accession>A0A1T5D0E7</accession>
<dbReference type="InterPro" id="IPR051447">
    <property type="entry name" value="Lipoprotein-release_system"/>
</dbReference>
<dbReference type="Proteomes" id="UP000243406">
    <property type="component" value="Unassembled WGS sequence"/>
</dbReference>
<keyword evidence="3" id="KW-1003">Cell membrane</keyword>
<dbReference type="GO" id="GO:0098797">
    <property type="term" value="C:plasma membrane protein complex"/>
    <property type="evidence" value="ECO:0007669"/>
    <property type="project" value="TreeGrafter"/>
</dbReference>
<evidence type="ECO:0000256" key="1">
    <source>
        <dbReference type="ARBA" id="ARBA00004651"/>
    </source>
</evidence>
<proteinExistence type="inferred from homology"/>
<keyword evidence="4 7" id="KW-0812">Transmembrane</keyword>
<feature type="domain" description="ABC3 transporter permease C-terminal" evidence="8">
    <location>
        <begin position="275"/>
        <end position="391"/>
    </location>
</feature>
<feature type="transmembrane region" description="Helical" evidence="7">
    <location>
        <begin position="315"/>
        <end position="344"/>
    </location>
</feature>
<dbReference type="Pfam" id="PF12704">
    <property type="entry name" value="MacB_PCD"/>
    <property type="match status" value="1"/>
</dbReference>
<sequence length="398" mass="42578">MLYEWKIALRFLKDGKAQTLFILLGIAVGVAVQIFLSSLISGLQENLIDTTIGNRAHITITAKANSNINSPDFEYINTPKKEDKLGNYQGIIEGLQKNKEISAVSPSVVGTALYNQGESSTSLVVKGIDLELADEIYDLKSRIVQGESDIDSNRVLIGTSFANEFNLTPGDLINLSLPGGSTQSFIVGGIFDLESEALNGSWIFMELSRAQRIYGLNGYISNIEIQMNEPFDADILAPRLTALYPEIDASDWKAENAQLLTGLNSQSSSSLTIQAFVLVAIALGISSVLAVSVVQKSKQIGILKAMGATSNSASSIFLIQGGVLGFIGGIFGILIGYLLIQGFIIGTTSGSGPIFNIVVKRDNLILVVFISTMAGLISSFVPARKSSSLNPMEVIRNG</sequence>
<feature type="transmembrane region" description="Helical" evidence="7">
    <location>
        <begin position="364"/>
        <end position="383"/>
    </location>
</feature>
<feature type="domain" description="MacB-like periplasmic core" evidence="9">
    <location>
        <begin position="19"/>
        <end position="242"/>
    </location>
</feature>
<gene>
    <name evidence="10" type="ORF">SAMN02745120_2515</name>
</gene>
<organism evidence="10 11">
    <name type="scientific">Acetoanaerobium noterae</name>
    <dbReference type="NCBI Taxonomy" id="745369"/>
    <lineage>
        <taxon>Bacteria</taxon>
        <taxon>Bacillati</taxon>
        <taxon>Bacillota</taxon>
        <taxon>Clostridia</taxon>
        <taxon>Peptostreptococcales</taxon>
        <taxon>Filifactoraceae</taxon>
        <taxon>Acetoanaerobium</taxon>
    </lineage>
</organism>